<organism evidence="1 2">
    <name type="scientific">Trichinella nelsoni</name>
    <dbReference type="NCBI Taxonomy" id="6336"/>
    <lineage>
        <taxon>Eukaryota</taxon>
        <taxon>Metazoa</taxon>
        <taxon>Ecdysozoa</taxon>
        <taxon>Nematoda</taxon>
        <taxon>Enoplea</taxon>
        <taxon>Dorylaimia</taxon>
        <taxon>Trichinellida</taxon>
        <taxon>Trichinellidae</taxon>
        <taxon>Trichinella</taxon>
    </lineage>
</organism>
<keyword evidence="2" id="KW-1185">Reference proteome</keyword>
<reference evidence="1 2" key="1">
    <citation type="submission" date="2015-01" db="EMBL/GenBank/DDBJ databases">
        <title>Evolution of Trichinella species and genotypes.</title>
        <authorList>
            <person name="Korhonen P.K."/>
            <person name="Edoardo P."/>
            <person name="Giuseppe L.R."/>
            <person name="Gasser R.B."/>
        </authorList>
    </citation>
    <scope>NUCLEOTIDE SEQUENCE [LARGE SCALE GENOMIC DNA]</scope>
    <source>
        <strain evidence="1">ISS37</strain>
    </source>
</reference>
<dbReference type="AlphaFoldDB" id="A0A0V0RE65"/>
<evidence type="ECO:0000313" key="1">
    <source>
        <dbReference type="EMBL" id="KRX12763.1"/>
    </source>
</evidence>
<gene>
    <name evidence="1" type="ORF">T07_6397</name>
</gene>
<dbReference type="EMBL" id="JYDL01000274">
    <property type="protein sequence ID" value="KRX12763.1"/>
    <property type="molecule type" value="Genomic_DNA"/>
</dbReference>
<accession>A0A0V0RE65</accession>
<name>A0A0V0RE65_9BILA</name>
<sequence length="96" mass="11215">MKLVPFANRVRMDVKAFTSRPSVPLLITNSILEDASVTWIELDNIYIPFALDTVLSHVHISRCTSQHFVLDSNRLRHQKIFVYSQPMALKLRFLRF</sequence>
<evidence type="ECO:0000313" key="2">
    <source>
        <dbReference type="Proteomes" id="UP000054630"/>
    </source>
</evidence>
<proteinExistence type="predicted"/>
<comment type="caution">
    <text evidence="1">The sequence shown here is derived from an EMBL/GenBank/DDBJ whole genome shotgun (WGS) entry which is preliminary data.</text>
</comment>
<protein>
    <submittedName>
        <fullName evidence="1">Uncharacterized protein</fullName>
    </submittedName>
</protein>
<dbReference type="Proteomes" id="UP000054630">
    <property type="component" value="Unassembled WGS sequence"/>
</dbReference>